<feature type="domain" description="UspA" evidence="2">
    <location>
        <begin position="4"/>
        <end position="162"/>
    </location>
</feature>
<accession>A0A1I3Q747</accession>
<dbReference type="AlphaFoldDB" id="A0A1I3Q747"/>
<dbReference type="EMBL" id="FORX01000002">
    <property type="protein sequence ID" value="SFJ28936.1"/>
    <property type="molecule type" value="Genomic_DNA"/>
</dbReference>
<reference evidence="4" key="1">
    <citation type="submission" date="2016-10" db="EMBL/GenBank/DDBJ databases">
        <authorList>
            <person name="Varghese N."/>
            <person name="Submissions S."/>
        </authorList>
    </citation>
    <scope>NUCLEOTIDE SEQUENCE [LARGE SCALE GENOMIC DNA]</scope>
    <source>
        <strain evidence="4">DSM 5918</strain>
    </source>
</reference>
<dbReference type="PRINTS" id="PR01438">
    <property type="entry name" value="UNVRSLSTRESS"/>
</dbReference>
<evidence type="ECO:0000256" key="1">
    <source>
        <dbReference type="ARBA" id="ARBA00008791"/>
    </source>
</evidence>
<proteinExistence type="inferred from homology"/>
<keyword evidence="4" id="KW-1185">Reference proteome</keyword>
<evidence type="ECO:0000259" key="2">
    <source>
        <dbReference type="Pfam" id="PF00582"/>
    </source>
</evidence>
<sequence length="163" mass="17672">MDPKKILIAVDASDNAARAVTYVAELLGASTGFLITVLYIERPPNRDLYPDEASWVEAGQAQELRIRTFLQQAKSNLTGQGIAPDAVTISYVPHCQSPVNPAAQQCSIGTSIARDILQVQQQGDFGTLVIGRRGVSRAEEFLFGSVTTKVTHLAKDCTVWVVQ</sequence>
<comment type="similarity">
    <text evidence="1">Belongs to the universal stress protein A family.</text>
</comment>
<dbReference type="Proteomes" id="UP000198635">
    <property type="component" value="Unassembled WGS sequence"/>
</dbReference>
<dbReference type="Pfam" id="PF00582">
    <property type="entry name" value="Usp"/>
    <property type="match status" value="1"/>
</dbReference>
<dbReference type="InterPro" id="IPR006016">
    <property type="entry name" value="UspA"/>
</dbReference>
<organism evidence="3 4">
    <name type="scientific">Desulfomicrobium apsheronum</name>
    <dbReference type="NCBI Taxonomy" id="52560"/>
    <lineage>
        <taxon>Bacteria</taxon>
        <taxon>Pseudomonadati</taxon>
        <taxon>Thermodesulfobacteriota</taxon>
        <taxon>Desulfovibrionia</taxon>
        <taxon>Desulfovibrionales</taxon>
        <taxon>Desulfomicrobiaceae</taxon>
        <taxon>Desulfomicrobium</taxon>
    </lineage>
</organism>
<dbReference type="CDD" id="cd00293">
    <property type="entry name" value="USP-like"/>
    <property type="match status" value="1"/>
</dbReference>
<protein>
    <submittedName>
        <fullName evidence="3">Nucleotide-binding universal stress protein, UspA family</fullName>
    </submittedName>
</protein>
<dbReference type="InterPro" id="IPR014729">
    <property type="entry name" value="Rossmann-like_a/b/a_fold"/>
</dbReference>
<name>A0A1I3Q747_9BACT</name>
<dbReference type="OrthoDB" id="5420527at2"/>
<dbReference type="Gene3D" id="3.40.50.620">
    <property type="entry name" value="HUPs"/>
    <property type="match status" value="1"/>
</dbReference>
<dbReference type="RefSeq" id="WP_092372685.1">
    <property type="nucleotide sequence ID" value="NZ_FORX01000002.1"/>
</dbReference>
<gene>
    <name evidence="3" type="ORF">SAMN04488082_102218</name>
</gene>
<dbReference type="SUPFAM" id="SSF52402">
    <property type="entry name" value="Adenine nucleotide alpha hydrolases-like"/>
    <property type="match status" value="1"/>
</dbReference>
<dbReference type="STRING" id="52560.SAMN04488082_102218"/>
<dbReference type="InterPro" id="IPR006015">
    <property type="entry name" value="Universal_stress_UspA"/>
</dbReference>
<evidence type="ECO:0000313" key="4">
    <source>
        <dbReference type="Proteomes" id="UP000198635"/>
    </source>
</evidence>
<evidence type="ECO:0000313" key="3">
    <source>
        <dbReference type="EMBL" id="SFJ28936.1"/>
    </source>
</evidence>